<dbReference type="AlphaFoldDB" id="A0A316DDR8"/>
<comment type="caution">
    <text evidence="1">The sequence shown here is derived from an EMBL/GenBank/DDBJ whole genome shotgun (WGS) entry which is preliminary data.</text>
</comment>
<dbReference type="EMBL" id="QGGL01000001">
    <property type="protein sequence ID" value="PWK16377.1"/>
    <property type="molecule type" value="Genomic_DNA"/>
</dbReference>
<evidence type="ECO:0000313" key="1">
    <source>
        <dbReference type="EMBL" id="PWK16377.1"/>
    </source>
</evidence>
<dbReference type="PROSITE" id="PS51257">
    <property type="entry name" value="PROKAR_LIPOPROTEIN"/>
    <property type="match status" value="1"/>
</dbReference>
<proteinExistence type="predicted"/>
<name>A0A316DDR8_9BACL</name>
<keyword evidence="2" id="KW-1185">Reference proteome</keyword>
<evidence type="ECO:0000313" key="2">
    <source>
        <dbReference type="Proteomes" id="UP000245634"/>
    </source>
</evidence>
<dbReference type="RefSeq" id="WP_109685422.1">
    <property type="nucleotide sequence ID" value="NZ_QGGL01000001.1"/>
</dbReference>
<gene>
    <name evidence="1" type="ORF">C7459_101241</name>
</gene>
<dbReference type="OrthoDB" id="277040at2"/>
<dbReference type="Proteomes" id="UP000245634">
    <property type="component" value="Unassembled WGS sequence"/>
</dbReference>
<reference evidence="1 2" key="1">
    <citation type="submission" date="2018-05" db="EMBL/GenBank/DDBJ databases">
        <title>Genomic Encyclopedia of Type Strains, Phase IV (KMG-IV): sequencing the most valuable type-strain genomes for metagenomic binning, comparative biology and taxonomic classification.</title>
        <authorList>
            <person name="Goeker M."/>
        </authorList>
    </citation>
    <scope>NUCLEOTIDE SEQUENCE [LARGE SCALE GENOMIC DNA]</scope>
    <source>
        <strain evidence="1 2">DSM 18773</strain>
    </source>
</reference>
<organism evidence="1 2">
    <name type="scientific">Tumebacillus permanentifrigoris</name>
    <dbReference type="NCBI Taxonomy" id="378543"/>
    <lineage>
        <taxon>Bacteria</taxon>
        <taxon>Bacillati</taxon>
        <taxon>Bacillota</taxon>
        <taxon>Bacilli</taxon>
        <taxon>Bacillales</taxon>
        <taxon>Alicyclobacillaceae</taxon>
        <taxon>Tumebacillus</taxon>
    </lineage>
</organism>
<accession>A0A316DDR8</accession>
<sequence length="155" mass="17967">MRNKRSYGVLVLLLLMALGLIGCGEPKETTEQKFEAFKKAQHAIYDAWQANTTTELKDLLSAGLTDPLLSQQFDQQTKVMQQRLMLNERHSVKQITFNQLDMVKDGTTDFTVYADWTVDGIREHGDLHEMKVSYKKKFHLVKQKDGLWKIDQMMD</sequence>
<protein>
    <submittedName>
        <fullName evidence="1">Uncharacterized protein</fullName>
    </submittedName>
</protein>